<keyword evidence="7" id="KW-1185">Reference proteome</keyword>
<dbReference type="Gene3D" id="3.40.50.300">
    <property type="entry name" value="P-loop containing nucleotide triphosphate hydrolases"/>
    <property type="match status" value="2"/>
</dbReference>
<proteinExistence type="predicted"/>
<evidence type="ECO:0000256" key="3">
    <source>
        <dbReference type="PROSITE-ProRule" id="PRU00023"/>
    </source>
</evidence>
<dbReference type="SUPFAM" id="SSF48403">
    <property type="entry name" value="Ankyrin repeat"/>
    <property type="match status" value="1"/>
</dbReference>
<dbReference type="InterPro" id="IPR027417">
    <property type="entry name" value="P-loop_NTPase"/>
</dbReference>
<dbReference type="Pfam" id="PF16095">
    <property type="entry name" value="COR-A"/>
    <property type="match status" value="1"/>
</dbReference>
<dbReference type="Proteomes" id="UP001174909">
    <property type="component" value="Unassembled WGS sequence"/>
</dbReference>
<evidence type="ECO:0000256" key="1">
    <source>
        <dbReference type="ARBA" id="ARBA00022737"/>
    </source>
</evidence>
<evidence type="ECO:0000313" key="6">
    <source>
        <dbReference type="EMBL" id="CAI7995209.1"/>
    </source>
</evidence>
<evidence type="ECO:0000259" key="5">
    <source>
        <dbReference type="Pfam" id="PF16095"/>
    </source>
</evidence>
<dbReference type="PANTHER" id="PTHR24198:SF194">
    <property type="entry name" value="INVERSIN-A"/>
    <property type="match status" value="1"/>
</dbReference>
<feature type="region of interest" description="Disordered" evidence="4">
    <location>
        <begin position="729"/>
        <end position="837"/>
    </location>
</feature>
<dbReference type="SUPFAM" id="SSF52540">
    <property type="entry name" value="P-loop containing nucleoside triphosphate hydrolases"/>
    <property type="match status" value="1"/>
</dbReference>
<feature type="repeat" description="ANK" evidence="3">
    <location>
        <begin position="487"/>
        <end position="519"/>
    </location>
</feature>
<gene>
    <name evidence="6" type="ORF">GBAR_LOCUS1652</name>
</gene>
<evidence type="ECO:0000256" key="2">
    <source>
        <dbReference type="ARBA" id="ARBA00023043"/>
    </source>
</evidence>
<evidence type="ECO:0000256" key="4">
    <source>
        <dbReference type="SAM" id="MobiDB-lite"/>
    </source>
</evidence>
<keyword evidence="2 3" id="KW-0040">ANK repeat</keyword>
<feature type="repeat" description="ANK" evidence="3">
    <location>
        <begin position="240"/>
        <end position="272"/>
    </location>
</feature>
<dbReference type="SMART" id="SM00248">
    <property type="entry name" value="ANK"/>
    <property type="match status" value="7"/>
</dbReference>
<dbReference type="InterPro" id="IPR036770">
    <property type="entry name" value="Ankyrin_rpt-contain_sf"/>
</dbReference>
<dbReference type="Pfam" id="PF00023">
    <property type="entry name" value="Ank"/>
    <property type="match status" value="1"/>
</dbReference>
<reference evidence="6" key="1">
    <citation type="submission" date="2023-03" db="EMBL/GenBank/DDBJ databases">
        <authorList>
            <person name="Steffen K."/>
            <person name="Cardenas P."/>
        </authorList>
    </citation>
    <scope>NUCLEOTIDE SEQUENCE</scope>
</reference>
<dbReference type="PANTHER" id="PTHR24198">
    <property type="entry name" value="ANKYRIN REPEAT AND PROTEIN KINASE DOMAIN-CONTAINING PROTEIN"/>
    <property type="match status" value="1"/>
</dbReference>
<protein>
    <submittedName>
        <fullName evidence="6">Ankyrin-2</fullName>
    </submittedName>
</protein>
<feature type="compositionally biased region" description="Basic and acidic residues" evidence="4">
    <location>
        <begin position="769"/>
        <end position="790"/>
    </location>
</feature>
<comment type="caution">
    <text evidence="6">The sequence shown here is derived from an EMBL/GenBank/DDBJ whole genome shotgun (WGS) entry which is preliminary data.</text>
</comment>
<evidence type="ECO:0000313" key="7">
    <source>
        <dbReference type="Proteomes" id="UP001174909"/>
    </source>
</evidence>
<dbReference type="Gene3D" id="1.25.40.20">
    <property type="entry name" value="Ankyrin repeat-containing domain"/>
    <property type="match status" value="2"/>
</dbReference>
<sequence length="1533" mass="171202">MAEGRSLEMSSPTTEEGYSPHYQAVLQHKDDLARSLASGPDLHLLNQFKIRGWLGGEVDATPTRMIDEALHRIQSDPSDYEVFIGMLPDDIRVKPTVDQITGMCPLSTPTASTTKLHGIRTPDLISTLFNLGLKSEGGGEDEDFLSLLLKYELEDILPLPKTTGSYLREHGEELHVLEEEEKALQRAILQAATASGLDFSGILSQAIDLLTKVQRNLKQANPKRSANGVNFTDGRKKTKQFYSPLMHACEEGHEDRVKLLLDKGAKVDFIAGQLKPKPKGKSKIIGSRMNAVHVACVQGRTEVVQLLISSSTNAARDVLNAKTKDKWTPLMYSVKEGHTEVVSLLLEQDTVDILATNQKGQTALHLAGLHGRLECFKLIHAKLAAQNGEKLKRADIENPYLSTDKKGYNVLHRVCKGPKGENDENVTVECLRWICESLPQLDKPEVLNMKTQEGYSCLLLACDCNNRNLVEYLLRVKRVDVNSTTEDGKTGLHIAALHDYPEIADLLMDAGISVATQDNEYKRGDSDEIAGMDTALHIAVRKSSASVEGRIRSRSDLQPDVLIVQNKMGQTPDEVKPEEIIPQEIRRLGEAAVNRYHQLLRRGKKKKMPRCNLIALGEQRVGKTSLLCLLTGEKFVRDRDPTRGIHNEKVDVLTSGNVSSKTWKEVKSEDIAKQNEKQFASSVAEDLRPDFAKNPTGGAHPPHPDELRGLIAAIETHLQEMERAAEAYSKEPLTLVPRPKRAAEPQIESSDSFAKAPKRRKPAAPFTDIDVRNENTSTKDGKAIATEKRPSPSKPKLATPVEKGSQPQPPPETSEPVHGSPTNRASGLQRAPNIGRNLTKTIVSGAKRGSTTTEPVLQYNTLDFAGQTEYRAMHHCFIVRRAIYLVVFNLLILRDALKATTEVTQRALEEIRYWMNSIHAHIHKMGPEALRRVMLVGTHRCPKEGSTEHPQEPVTDEELREIDRTLVEMFTDTPVLNDIFRTGETWVATVENSLDGNLDRENSGAVALQKAIADAWKELPFKDEAYPTTWLRFEAYLQRRRLVGTQIVNATIIKKVAKEQFGIGEENEEDIEMALGFFHDTGTIVYPPKLPTLYLKEEEKMVLDGLILLDPHWLTKMMRKVMELKAGRGPEMTNNKQIFLENTGCAELSLLKRCWSDLGEEDFHRLMLMLQSFCLVFPLPKRAEKDDTQTPCAQVKPDQQEEPEKPPSLPPLNQMYLIPSKLQSETFNQDLTKNFNLSFQFDFGGFLPEEVYHRLLCLMLKKLPKMSGKHKDIFTANFFKIYGVENCNWVVQMVSSKLCVWVKHEESSIPPSSYVNLVHMDYLQKICNENGSSLQGLKYIGGPVHMCDNQPEVVPCVSFPDDKEVAHSWKCTGCLKLFDIEELLNPKYVPKEKVPSTSTVCETVSEGTTLVRPPENATFSITASNVILPQPHSTLNLHIEPNIPQLPEGVVSSQQAGSVLPDVTGKCQLPEPRGKVTASQPPTATSDGERATYTLTLGTLHLKISQPKIIIHTTEPQLPVQCQQAESVTENRK</sequence>
<dbReference type="EMBL" id="CASHTH010000240">
    <property type="protein sequence ID" value="CAI7995209.1"/>
    <property type="molecule type" value="Genomic_DNA"/>
</dbReference>
<dbReference type="InterPro" id="IPR032171">
    <property type="entry name" value="COR-A"/>
</dbReference>
<dbReference type="PROSITE" id="PS50088">
    <property type="entry name" value="ANK_REPEAT"/>
    <property type="match status" value="2"/>
</dbReference>
<feature type="region of interest" description="Disordered" evidence="4">
    <location>
        <begin position="1187"/>
        <end position="1210"/>
    </location>
</feature>
<feature type="domain" description="COR" evidence="5">
    <location>
        <begin position="1027"/>
        <end position="1183"/>
    </location>
</feature>
<name>A0AA35QWU5_GEOBA</name>
<accession>A0AA35QWU5</accession>
<keyword evidence="1" id="KW-0677">Repeat</keyword>
<dbReference type="PROSITE" id="PS50297">
    <property type="entry name" value="ANK_REP_REGION"/>
    <property type="match status" value="2"/>
</dbReference>
<dbReference type="Pfam" id="PF12796">
    <property type="entry name" value="Ank_2"/>
    <property type="match status" value="2"/>
</dbReference>
<dbReference type="InterPro" id="IPR002110">
    <property type="entry name" value="Ankyrin_rpt"/>
</dbReference>
<organism evidence="6 7">
    <name type="scientific">Geodia barretti</name>
    <name type="common">Barrett's horny sponge</name>
    <dbReference type="NCBI Taxonomy" id="519541"/>
    <lineage>
        <taxon>Eukaryota</taxon>
        <taxon>Metazoa</taxon>
        <taxon>Porifera</taxon>
        <taxon>Demospongiae</taxon>
        <taxon>Heteroscleromorpha</taxon>
        <taxon>Tetractinellida</taxon>
        <taxon>Astrophorina</taxon>
        <taxon>Geodiidae</taxon>
        <taxon>Geodia</taxon>
    </lineage>
</organism>